<organism evidence="14 15">
    <name type="scientific">Clydaea vesicula</name>
    <dbReference type="NCBI Taxonomy" id="447962"/>
    <lineage>
        <taxon>Eukaryota</taxon>
        <taxon>Fungi</taxon>
        <taxon>Fungi incertae sedis</taxon>
        <taxon>Chytridiomycota</taxon>
        <taxon>Chytridiomycota incertae sedis</taxon>
        <taxon>Chytridiomycetes</taxon>
        <taxon>Lobulomycetales</taxon>
        <taxon>Lobulomycetaceae</taxon>
        <taxon>Clydaea</taxon>
    </lineage>
</organism>
<dbReference type="Gene3D" id="3.30.200.20">
    <property type="entry name" value="Phosphorylase Kinase, domain 1"/>
    <property type="match status" value="1"/>
</dbReference>
<feature type="region of interest" description="Disordered" evidence="11">
    <location>
        <begin position="1"/>
        <end position="29"/>
    </location>
</feature>
<evidence type="ECO:0000256" key="7">
    <source>
        <dbReference type="ARBA" id="ARBA00022840"/>
    </source>
</evidence>
<dbReference type="Gene3D" id="1.10.510.10">
    <property type="entry name" value="Transferase(Phosphotransferase) domain 1"/>
    <property type="match status" value="1"/>
</dbReference>
<dbReference type="PROSITE" id="PS50003">
    <property type="entry name" value="PH_DOMAIN"/>
    <property type="match status" value="1"/>
</dbReference>
<feature type="domain" description="Protein kinase" evidence="13">
    <location>
        <begin position="31"/>
        <end position="290"/>
    </location>
</feature>
<dbReference type="InterPro" id="IPR008271">
    <property type="entry name" value="Ser/Thr_kinase_AS"/>
</dbReference>
<dbReference type="InterPro" id="IPR011993">
    <property type="entry name" value="PH-like_dom_sf"/>
</dbReference>
<dbReference type="InterPro" id="IPR017441">
    <property type="entry name" value="Protein_kinase_ATP_BS"/>
</dbReference>
<dbReference type="CDD" id="cd05581">
    <property type="entry name" value="STKc_PDK1"/>
    <property type="match status" value="1"/>
</dbReference>
<keyword evidence="7 10" id="KW-0067">ATP-binding</keyword>
<dbReference type="GO" id="GO:0035556">
    <property type="term" value="P:intracellular signal transduction"/>
    <property type="evidence" value="ECO:0007669"/>
    <property type="project" value="TreeGrafter"/>
</dbReference>
<sequence>MEELSNRNDSLDRTSSPKSPQPQRKRNKADFTFKKHIGNGSYSSVYEAVEIRNNKSFAIKVLSKAQMVKEKKTKYVNQEKNILNKLIHPFVIKLYYTFHDEKSLYFVLELAEKGDILGFTRKMVSFDLDFARFYIAEILVGVEFIHSKGIIHRDLKPENILLDSNLHIKIADFGTAKDLSLETEVNGDQPHKKNSFVGTAEYCSPELLNDRAVSVKSDIWAIGCILYQLLCGRPPIKGVNDYFTFQKISAVEYSFPEGFPLEAENLIRSILVLDPKARPSIEVIKQHNFFHGFNWDNLHLQTPPKIKQRSDFDEFEMEFSNSDVEFEFSGPVVSENDVNDFVSDENLTDKFNNIALAEPTLSSIATSIEMKNTVAAVNNTTIDINSTSANLYITTEYDTNNNYIQTAKNPKSTSQESFFNLLYSNENLIKSGPVIKKSGFLNRKRIMVLTDCRIFFYNENNHNMKEEIILSNAIFNEGQESGKERKVNCNSTNSSYFKLISVEHKDSNTFNINTDKKCFIVHDPSCSARIWLDAINNLIYRT</sequence>
<evidence type="ECO:0000256" key="9">
    <source>
        <dbReference type="ARBA" id="ARBA00048679"/>
    </source>
</evidence>
<dbReference type="InterPro" id="IPR011009">
    <property type="entry name" value="Kinase-like_dom_sf"/>
</dbReference>
<dbReference type="EMBL" id="JADGJW010000559">
    <property type="protein sequence ID" value="KAJ3215204.1"/>
    <property type="molecule type" value="Genomic_DNA"/>
</dbReference>
<dbReference type="SMART" id="SM00233">
    <property type="entry name" value="PH"/>
    <property type="match status" value="1"/>
</dbReference>
<evidence type="ECO:0000256" key="6">
    <source>
        <dbReference type="ARBA" id="ARBA00022777"/>
    </source>
</evidence>
<dbReference type="GO" id="GO:0004674">
    <property type="term" value="F:protein serine/threonine kinase activity"/>
    <property type="evidence" value="ECO:0007669"/>
    <property type="project" value="UniProtKB-KW"/>
</dbReference>
<feature type="compositionally biased region" description="Basic and acidic residues" evidence="11">
    <location>
        <begin position="1"/>
        <end position="12"/>
    </location>
</feature>
<comment type="catalytic activity">
    <reaction evidence="8">
        <text>L-threonyl-[protein] + ATP = O-phospho-L-threonyl-[protein] + ADP + H(+)</text>
        <dbReference type="Rhea" id="RHEA:46608"/>
        <dbReference type="Rhea" id="RHEA-COMP:11060"/>
        <dbReference type="Rhea" id="RHEA-COMP:11605"/>
        <dbReference type="ChEBI" id="CHEBI:15378"/>
        <dbReference type="ChEBI" id="CHEBI:30013"/>
        <dbReference type="ChEBI" id="CHEBI:30616"/>
        <dbReference type="ChEBI" id="CHEBI:61977"/>
        <dbReference type="ChEBI" id="CHEBI:456216"/>
        <dbReference type="EC" id="2.7.11.1"/>
    </reaction>
</comment>
<name>A0AAD5TXL6_9FUNG</name>
<dbReference type="InterPro" id="IPR050236">
    <property type="entry name" value="Ser_Thr_kinase_AGC"/>
</dbReference>
<gene>
    <name evidence="14" type="primary">PDPK1</name>
    <name evidence="14" type="ORF">HK099_006462</name>
</gene>
<evidence type="ECO:0000256" key="11">
    <source>
        <dbReference type="SAM" id="MobiDB-lite"/>
    </source>
</evidence>
<dbReference type="PANTHER" id="PTHR24356:SF163">
    <property type="entry name" value="3-PHOSPHOINOSITIDE-DEPENDENT PROTEIN KINASE 1-RELATED"/>
    <property type="match status" value="1"/>
</dbReference>
<dbReference type="Proteomes" id="UP001211065">
    <property type="component" value="Unassembled WGS sequence"/>
</dbReference>
<evidence type="ECO:0000259" key="13">
    <source>
        <dbReference type="PROSITE" id="PS50011"/>
    </source>
</evidence>
<keyword evidence="5 10" id="KW-0547">Nucleotide-binding</keyword>
<dbReference type="GO" id="GO:0005524">
    <property type="term" value="F:ATP binding"/>
    <property type="evidence" value="ECO:0007669"/>
    <property type="project" value="UniProtKB-UniRule"/>
</dbReference>
<dbReference type="FunFam" id="3.30.200.20:FF:000191">
    <property type="entry name" value="3-phosphoinositide-dependent protein kinase 2-like"/>
    <property type="match status" value="1"/>
</dbReference>
<dbReference type="SMART" id="SM00220">
    <property type="entry name" value="S_TKc"/>
    <property type="match status" value="1"/>
</dbReference>
<feature type="binding site" evidence="10">
    <location>
        <position position="60"/>
    </location>
    <ligand>
        <name>ATP</name>
        <dbReference type="ChEBI" id="CHEBI:30616"/>
    </ligand>
</feature>
<evidence type="ECO:0000313" key="15">
    <source>
        <dbReference type="Proteomes" id="UP001211065"/>
    </source>
</evidence>
<evidence type="ECO:0000256" key="8">
    <source>
        <dbReference type="ARBA" id="ARBA00047899"/>
    </source>
</evidence>
<dbReference type="Pfam" id="PF14593">
    <property type="entry name" value="PH_3"/>
    <property type="match status" value="1"/>
</dbReference>
<feature type="domain" description="PH" evidence="12">
    <location>
        <begin position="427"/>
        <end position="540"/>
    </location>
</feature>
<comment type="caution">
    <text evidence="14">The sequence shown here is derived from an EMBL/GenBank/DDBJ whole genome shotgun (WGS) entry which is preliminary data.</text>
</comment>
<protein>
    <recommendedName>
        <fullName evidence="2">non-specific serine/threonine protein kinase</fullName>
        <ecNumber evidence="2">2.7.11.1</ecNumber>
    </recommendedName>
</protein>
<dbReference type="PROSITE" id="PS00108">
    <property type="entry name" value="PROTEIN_KINASE_ST"/>
    <property type="match status" value="1"/>
</dbReference>
<keyword evidence="6 14" id="KW-0418">Kinase</keyword>
<keyword evidence="15" id="KW-1185">Reference proteome</keyword>
<evidence type="ECO:0000256" key="4">
    <source>
        <dbReference type="ARBA" id="ARBA00022679"/>
    </source>
</evidence>
<dbReference type="EC" id="2.7.11.1" evidence="2"/>
<keyword evidence="3" id="KW-0723">Serine/threonine-protein kinase</keyword>
<evidence type="ECO:0000256" key="1">
    <source>
        <dbReference type="ARBA" id="ARBA00010006"/>
    </source>
</evidence>
<evidence type="ECO:0000256" key="2">
    <source>
        <dbReference type="ARBA" id="ARBA00012513"/>
    </source>
</evidence>
<dbReference type="InterPro" id="IPR039046">
    <property type="entry name" value="PDPK1"/>
</dbReference>
<keyword evidence="4" id="KW-0808">Transferase</keyword>
<evidence type="ECO:0000256" key="10">
    <source>
        <dbReference type="PROSITE-ProRule" id="PRU10141"/>
    </source>
</evidence>
<comment type="similarity">
    <text evidence="1">Belongs to the protein kinase superfamily. AGC Ser/Thr protein kinase family. PDPK1 subfamily.</text>
</comment>
<dbReference type="PANTHER" id="PTHR24356">
    <property type="entry name" value="SERINE/THREONINE-PROTEIN KINASE"/>
    <property type="match status" value="1"/>
</dbReference>
<dbReference type="Gene3D" id="2.30.29.30">
    <property type="entry name" value="Pleckstrin-homology domain (PH domain)/Phosphotyrosine-binding domain (PTB)"/>
    <property type="match status" value="1"/>
</dbReference>
<dbReference type="PROSITE" id="PS00107">
    <property type="entry name" value="PROTEIN_KINASE_ATP"/>
    <property type="match status" value="1"/>
</dbReference>
<dbReference type="SUPFAM" id="SSF50729">
    <property type="entry name" value="PH domain-like"/>
    <property type="match status" value="1"/>
</dbReference>
<dbReference type="InterPro" id="IPR033931">
    <property type="entry name" value="PDK1-typ_PH"/>
</dbReference>
<evidence type="ECO:0000259" key="12">
    <source>
        <dbReference type="PROSITE" id="PS50003"/>
    </source>
</evidence>
<evidence type="ECO:0000256" key="3">
    <source>
        <dbReference type="ARBA" id="ARBA00022527"/>
    </source>
</evidence>
<feature type="compositionally biased region" description="Polar residues" evidence="11">
    <location>
        <begin position="13"/>
        <end position="22"/>
    </location>
</feature>
<proteinExistence type="inferred from homology"/>
<dbReference type="InterPro" id="IPR001849">
    <property type="entry name" value="PH_domain"/>
</dbReference>
<accession>A0AAD5TXL6</accession>
<comment type="catalytic activity">
    <reaction evidence="9">
        <text>L-seryl-[protein] + ATP = O-phospho-L-seryl-[protein] + ADP + H(+)</text>
        <dbReference type="Rhea" id="RHEA:17989"/>
        <dbReference type="Rhea" id="RHEA-COMP:9863"/>
        <dbReference type="Rhea" id="RHEA-COMP:11604"/>
        <dbReference type="ChEBI" id="CHEBI:15378"/>
        <dbReference type="ChEBI" id="CHEBI:29999"/>
        <dbReference type="ChEBI" id="CHEBI:30616"/>
        <dbReference type="ChEBI" id="CHEBI:83421"/>
        <dbReference type="ChEBI" id="CHEBI:456216"/>
        <dbReference type="EC" id="2.7.11.1"/>
    </reaction>
</comment>
<dbReference type="Pfam" id="PF00069">
    <property type="entry name" value="Pkinase"/>
    <property type="match status" value="1"/>
</dbReference>
<dbReference type="SUPFAM" id="SSF56112">
    <property type="entry name" value="Protein kinase-like (PK-like)"/>
    <property type="match status" value="1"/>
</dbReference>
<dbReference type="InterPro" id="IPR000719">
    <property type="entry name" value="Prot_kinase_dom"/>
</dbReference>
<dbReference type="PROSITE" id="PS50011">
    <property type="entry name" value="PROTEIN_KINASE_DOM"/>
    <property type="match status" value="1"/>
</dbReference>
<dbReference type="AlphaFoldDB" id="A0AAD5TXL6"/>
<dbReference type="FunFam" id="1.10.510.10:FF:000534">
    <property type="entry name" value="Serine/threonine-protein kinase PKH2"/>
    <property type="match status" value="1"/>
</dbReference>
<evidence type="ECO:0000256" key="5">
    <source>
        <dbReference type="ARBA" id="ARBA00022741"/>
    </source>
</evidence>
<reference evidence="14" key="1">
    <citation type="submission" date="2020-05" db="EMBL/GenBank/DDBJ databases">
        <title>Phylogenomic resolution of chytrid fungi.</title>
        <authorList>
            <person name="Stajich J.E."/>
            <person name="Amses K."/>
            <person name="Simmons R."/>
            <person name="Seto K."/>
            <person name="Myers J."/>
            <person name="Bonds A."/>
            <person name="Quandt C.A."/>
            <person name="Barry K."/>
            <person name="Liu P."/>
            <person name="Grigoriev I."/>
            <person name="Longcore J.E."/>
            <person name="James T.Y."/>
        </authorList>
    </citation>
    <scope>NUCLEOTIDE SEQUENCE</scope>
    <source>
        <strain evidence="14">JEL0476</strain>
    </source>
</reference>
<evidence type="ECO:0000313" key="14">
    <source>
        <dbReference type="EMBL" id="KAJ3215204.1"/>
    </source>
</evidence>